<comment type="subcellular location">
    <subcellularLocation>
        <location evidence="1">Cell membrane</location>
        <topology evidence="1">Multi-pass membrane protein</topology>
    </subcellularLocation>
</comment>
<keyword evidence="4 7" id="KW-0812">Transmembrane</keyword>
<protein>
    <submittedName>
        <fullName evidence="9">MFS transporter</fullName>
    </submittedName>
</protein>
<dbReference type="RefSeq" id="WP_345824904.1">
    <property type="nucleotide sequence ID" value="NZ_JBDIML010000003.1"/>
</dbReference>
<feature type="transmembrane region" description="Helical" evidence="7">
    <location>
        <begin position="43"/>
        <end position="64"/>
    </location>
</feature>
<dbReference type="PANTHER" id="PTHR43266:SF2">
    <property type="entry name" value="MAJOR FACILITATOR SUPERFAMILY (MFS) PROFILE DOMAIN-CONTAINING PROTEIN"/>
    <property type="match status" value="1"/>
</dbReference>
<reference evidence="9 10" key="1">
    <citation type="submission" date="2024-05" db="EMBL/GenBank/DDBJ databases">
        <authorList>
            <person name="Haq I."/>
            <person name="Ullah Z."/>
            <person name="Ahmad R."/>
            <person name="Li M."/>
            <person name="Tong Y."/>
        </authorList>
    </citation>
    <scope>NUCLEOTIDE SEQUENCE [LARGE SCALE GENOMIC DNA]</scope>
    <source>
        <strain evidence="9 10">16A2E</strain>
    </source>
</reference>
<feature type="transmembrane region" description="Helical" evidence="7">
    <location>
        <begin position="12"/>
        <end position="37"/>
    </location>
</feature>
<evidence type="ECO:0000256" key="1">
    <source>
        <dbReference type="ARBA" id="ARBA00004651"/>
    </source>
</evidence>
<dbReference type="InterPro" id="IPR022324">
    <property type="entry name" value="Bacilysin_exporter_BacE_put"/>
</dbReference>
<feature type="transmembrane region" description="Helical" evidence="7">
    <location>
        <begin position="218"/>
        <end position="235"/>
    </location>
</feature>
<gene>
    <name evidence="9" type="ORF">ABC228_09520</name>
</gene>
<evidence type="ECO:0000256" key="5">
    <source>
        <dbReference type="ARBA" id="ARBA00022989"/>
    </source>
</evidence>
<dbReference type="PRINTS" id="PR01988">
    <property type="entry name" value="EXPORTERBACE"/>
</dbReference>
<accession>A0ABU9XGM2</accession>
<evidence type="ECO:0000313" key="9">
    <source>
        <dbReference type="EMBL" id="MEN2767428.1"/>
    </source>
</evidence>
<feature type="transmembrane region" description="Helical" evidence="7">
    <location>
        <begin position="282"/>
        <end position="300"/>
    </location>
</feature>
<dbReference type="SUPFAM" id="SSF103473">
    <property type="entry name" value="MFS general substrate transporter"/>
    <property type="match status" value="1"/>
</dbReference>
<name>A0ABU9XGM2_9BACI</name>
<comment type="caution">
    <text evidence="9">The sequence shown here is derived from an EMBL/GenBank/DDBJ whole genome shotgun (WGS) entry which is preliminary data.</text>
</comment>
<feature type="transmembrane region" description="Helical" evidence="7">
    <location>
        <begin position="100"/>
        <end position="119"/>
    </location>
</feature>
<feature type="transmembrane region" description="Helical" evidence="7">
    <location>
        <begin position="255"/>
        <end position="275"/>
    </location>
</feature>
<feature type="transmembrane region" description="Helical" evidence="7">
    <location>
        <begin position="343"/>
        <end position="365"/>
    </location>
</feature>
<dbReference type="Pfam" id="PF07690">
    <property type="entry name" value="MFS_1"/>
    <property type="match status" value="1"/>
</dbReference>
<evidence type="ECO:0000256" key="6">
    <source>
        <dbReference type="ARBA" id="ARBA00023136"/>
    </source>
</evidence>
<dbReference type="Gene3D" id="1.20.1250.20">
    <property type="entry name" value="MFS general substrate transporter like domains"/>
    <property type="match status" value="1"/>
</dbReference>
<feature type="domain" description="Major facilitator superfamily (MFS) profile" evidence="8">
    <location>
        <begin position="1"/>
        <end position="398"/>
    </location>
</feature>
<evidence type="ECO:0000256" key="2">
    <source>
        <dbReference type="ARBA" id="ARBA00022448"/>
    </source>
</evidence>
<keyword evidence="6 7" id="KW-0472">Membrane</keyword>
<keyword evidence="10" id="KW-1185">Reference proteome</keyword>
<dbReference type="PROSITE" id="PS50850">
    <property type="entry name" value="MFS"/>
    <property type="match status" value="1"/>
</dbReference>
<evidence type="ECO:0000256" key="3">
    <source>
        <dbReference type="ARBA" id="ARBA00022475"/>
    </source>
</evidence>
<dbReference type="EMBL" id="JBDIML010000003">
    <property type="protein sequence ID" value="MEN2767428.1"/>
    <property type="molecule type" value="Genomic_DNA"/>
</dbReference>
<dbReference type="InterPro" id="IPR020846">
    <property type="entry name" value="MFS_dom"/>
</dbReference>
<evidence type="ECO:0000313" key="10">
    <source>
        <dbReference type="Proteomes" id="UP001444625"/>
    </source>
</evidence>
<dbReference type="CDD" id="cd06173">
    <property type="entry name" value="MFS_MefA_like"/>
    <property type="match status" value="1"/>
</dbReference>
<feature type="transmembrane region" description="Helical" evidence="7">
    <location>
        <begin position="306"/>
        <end position="331"/>
    </location>
</feature>
<evidence type="ECO:0000256" key="4">
    <source>
        <dbReference type="ARBA" id="ARBA00022692"/>
    </source>
</evidence>
<evidence type="ECO:0000256" key="7">
    <source>
        <dbReference type="SAM" id="Phobius"/>
    </source>
</evidence>
<proteinExistence type="predicted"/>
<feature type="transmembrane region" description="Helical" evidence="7">
    <location>
        <begin position="371"/>
        <end position="394"/>
    </location>
</feature>
<dbReference type="Proteomes" id="UP001444625">
    <property type="component" value="Unassembled WGS sequence"/>
</dbReference>
<keyword evidence="2" id="KW-0813">Transport</keyword>
<feature type="transmembrane region" description="Helical" evidence="7">
    <location>
        <begin position="140"/>
        <end position="159"/>
    </location>
</feature>
<keyword evidence="3" id="KW-1003">Cell membrane</keyword>
<dbReference type="InterPro" id="IPR036259">
    <property type="entry name" value="MFS_trans_sf"/>
</dbReference>
<dbReference type="PANTHER" id="PTHR43266">
    <property type="entry name" value="MACROLIDE-EFFLUX PROTEIN"/>
    <property type="match status" value="1"/>
</dbReference>
<feature type="transmembrane region" description="Helical" evidence="7">
    <location>
        <begin position="165"/>
        <end position="183"/>
    </location>
</feature>
<keyword evidence="5 7" id="KW-1133">Transmembrane helix</keyword>
<organism evidence="9 10">
    <name type="scientific">Ornithinibacillus xuwenensis</name>
    <dbReference type="NCBI Taxonomy" id="3144668"/>
    <lineage>
        <taxon>Bacteria</taxon>
        <taxon>Bacillati</taxon>
        <taxon>Bacillota</taxon>
        <taxon>Bacilli</taxon>
        <taxon>Bacillales</taxon>
        <taxon>Bacillaceae</taxon>
        <taxon>Ornithinibacillus</taxon>
    </lineage>
</organism>
<evidence type="ECO:0000259" key="8">
    <source>
        <dbReference type="PROSITE" id="PS50850"/>
    </source>
</evidence>
<sequence length="414" mass="46127">MDDTRIKWKQPTLLLTSAGIAGIGDFIYLIAINILVFQMTESATAVAALWVIGPAVNVVTKFWTGSFIDFRSKRKIMITTYLARGLLVFCIPFLLHIWFIYFILILLSVAQAFFIPSSMTYTAQLIPKEIRKRFNSIRSLTSSGAFIIGPAIAGMLILISDVRMALYIDAFAFFIAAILLYILPETDTIDKNTIPTMSLKQIKEDFSISIRFINENKFVASVYTGFIALTIFGFAADTQEVVFTQNVVGLTEMDYSLLISITGIGAIVGALLVSIFSNQLSLRYLIAVGILMQTVGYLIYAFSWSFLSIAVGFIILGFFNVFLNAGIVTFYQNNVPTALMGRVTSIFQLLQSFFQIIIVLVVGTVAEIIPLRITIIMLSMGMLLVSILLIANVFREKKRSYFSEEVTEVVQDAK</sequence>
<feature type="transmembrane region" description="Helical" evidence="7">
    <location>
        <begin position="76"/>
        <end position="94"/>
    </location>
</feature>
<dbReference type="InterPro" id="IPR011701">
    <property type="entry name" value="MFS"/>
</dbReference>